<gene>
    <name evidence="4" type="ORF">J2S07_000932</name>
</gene>
<reference evidence="4 5" key="1">
    <citation type="submission" date="2023-07" db="EMBL/GenBank/DDBJ databases">
        <title>Genomic Encyclopedia of Type Strains, Phase IV (KMG-IV): sequencing the most valuable type-strain genomes for metagenomic binning, comparative biology and taxonomic classification.</title>
        <authorList>
            <person name="Goeker M."/>
        </authorList>
    </citation>
    <scope>NUCLEOTIDE SEQUENCE [LARGE SCALE GENOMIC DNA]</scope>
    <source>
        <strain evidence="4 5">DSM 23948</strain>
    </source>
</reference>
<proteinExistence type="predicted"/>
<sequence>MQDRIIEGSVDLFDKKGFSKTSIQDIVDSIGVSKGTFYYYFNSKQELLRDIHLNYIQNLLDNQMIYMNDSTLSNREKLQKMGYLIISGIRKSGKSARVFNREVRHLEEEHIKQVHAIRREFRMNVQRIIEAGIKNGEFRSDLRSDIVTFGILGMVNRTYSWYDPDGEVKEEELVDIFIEMLVNGLKG</sequence>
<dbReference type="PANTHER" id="PTHR43479">
    <property type="entry name" value="ACREF/ENVCD OPERON REPRESSOR-RELATED"/>
    <property type="match status" value="1"/>
</dbReference>
<keyword evidence="1 2" id="KW-0238">DNA-binding</keyword>
<dbReference type="Pfam" id="PF00440">
    <property type="entry name" value="TetR_N"/>
    <property type="match status" value="1"/>
</dbReference>
<dbReference type="RefSeq" id="WP_307149226.1">
    <property type="nucleotide sequence ID" value="NZ_JAUSTU010000003.1"/>
</dbReference>
<dbReference type="InterPro" id="IPR036271">
    <property type="entry name" value="Tet_transcr_reg_TetR-rel_C_sf"/>
</dbReference>
<dbReference type="EMBL" id="JAUSTU010000003">
    <property type="protein sequence ID" value="MDQ0154628.1"/>
    <property type="molecule type" value="Genomic_DNA"/>
</dbReference>
<feature type="DNA-binding region" description="H-T-H motif" evidence="2">
    <location>
        <begin position="22"/>
        <end position="41"/>
    </location>
</feature>
<name>A0ABT9V101_9BACL</name>
<dbReference type="SUPFAM" id="SSF46689">
    <property type="entry name" value="Homeodomain-like"/>
    <property type="match status" value="1"/>
</dbReference>
<feature type="domain" description="HTH tetR-type" evidence="3">
    <location>
        <begin position="1"/>
        <end position="59"/>
    </location>
</feature>
<evidence type="ECO:0000313" key="5">
    <source>
        <dbReference type="Proteomes" id="UP001231362"/>
    </source>
</evidence>
<dbReference type="SUPFAM" id="SSF48498">
    <property type="entry name" value="Tetracyclin repressor-like, C-terminal domain"/>
    <property type="match status" value="1"/>
</dbReference>
<protein>
    <submittedName>
        <fullName evidence="4">AcrR family transcriptional regulator</fullName>
    </submittedName>
</protein>
<dbReference type="Gene3D" id="1.10.357.10">
    <property type="entry name" value="Tetracycline Repressor, domain 2"/>
    <property type="match status" value="1"/>
</dbReference>
<comment type="caution">
    <text evidence="4">The sequence shown here is derived from an EMBL/GenBank/DDBJ whole genome shotgun (WGS) entry which is preliminary data.</text>
</comment>
<dbReference type="InterPro" id="IPR050624">
    <property type="entry name" value="HTH-type_Tx_Regulator"/>
</dbReference>
<dbReference type="Gene3D" id="1.10.10.60">
    <property type="entry name" value="Homeodomain-like"/>
    <property type="match status" value="1"/>
</dbReference>
<dbReference type="InterPro" id="IPR041490">
    <property type="entry name" value="KstR2_TetR_C"/>
</dbReference>
<evidence type="ECO:0000256" key="2">
    <source>
        <dbReference type="PROSITE-ProRule" id="PRU00335"/>
    </source>
</evidence>
<dbReference type="Pfam" id="PF17932">
    <property type="entry name" value="TetR_C_24"/>
    <property type="match status" value="1"/>
</dbReference>
<evidence type="ECO:0000313" key="4">
    <source>
        <dbReference type="EMBL" id="MDQ0154628.1"/>
    </source>
</evidence>
<evidence type="ECO:0000259" key="3">
    <source>
        <dbReference type="PROSITE" id="PS50977"/>
    </source>
</evidence>
<dbReference type="PROSITE" id="PS01081">
    <property type="entry name" value="HTH_TETR_1"/>
    <property type="match status" value="1"/>
</dbReference>
<dbReference type="InterPro" id="IPR009057">
    <property type="entry name" value="Homeodomain-like_sf"/>
</dbReference>
<accession>A0ABT9V101</accession>
<dbReference type="PRINTS" id="PR00455">
    <property type="entry name" value="HTHTETR"/>
</dbReference>
<dbReference type="PROSITE" id="PS50977">
    <property type="entry name" value="HTH_TETR_2"/>
    <property type="match status" value="1"/>
</dbReference>
<dbReference type="InterPro" id="IPR023772">
    <property type="entry name" value="DNA-bd_HTH_TetR-type_CS"/>
</dbReference>
<dbReference type="PANTHER" id="PTHR43479:SF11">
    <property type="entry name" value="ACREF_ENVCD OPERON REPRESSOR-RELATED"/>
    <property type="match status" value="1"/>
</dbReference>
<evidence type="ECO:0000256" key="1">
    <source>
        <dbReference type="ARBA" id="ARBA00023125"/>
    </source>
</evidence>
<dbReference type="InterPro" id="IPR001647">
    <property type="entry name" value="HTH_TetR"/>
</dbReference>
<keyword evidence="5" id="KW-1185">Reference proteome</keyword>
<organism evidence="4 5">
    <name type="scientific">Anoxybacillus andreesenii</name>
    <dbReference type="NCBI Taxonomy" id="1325932"/>
    <lineage>
        <taxon>Bacteria</taxon>
        <taxon>Bacillati</taxon>
        <taxon>Bacillota</taxon>
        <taxon>Bacilli</taxon>
        <taxon>Bacillales</taxon>
        <taxon>Anoxybacillaceae</taxon>
        <taxon>Anoxybacillus</taxon>
    </lineage>
</organism>
<dbReference type="Proteomes" id="UP001231362">
    <property type="component" value="Unassembled WGS sequence"/>
</dbReference>